<evidence type="ECO:0000256" key="5">
    <source>
        <dbReference type="ARBA" id="ARBA00022777"/>
    </source>
</evidence>
<sequence>MNQHRDPEASLHQEFKAKLDQEWKQRAREDGLATNCARLLQVAFAEHTRSYHQPLQASQVCSDVDSCCLVFSILLDIGHPELLDVFHAAKIFDHHLSSADYYYPELRARLAADSYDPGEISKIIADFDRNKRSYCVAEFKQRSDSFHNGKWILPICKKERINNKGGTAAIWQILVKSEVLPEELKAAVPHAETDDPEFGLCYQFALKEYLPENEDSYKWEIQAFQLFLGQKGMVQYLGDFTYDTHEDPQSRTFNLLLEYGEQDLDEFFFQDRPPRLALEIHQFWSDLFEVAKALARVHNLRLRYDDGRDQHIRGWHADVKPDNILRVRGSFVLADFGFARFQKKVAESNGEPALETLTGGTDTYGAPETDAIRRRQVTLRSVMQTIDIWSFGCVLSTAASWVVFGFQGIRDYEAVRRKATAALQEMGKTGPSANDAFHDGTKILPEILTWHTYLRENLRKSDVTTESILTLIEEHMLLEDPGSRIDSAMLCSKLTEIVKLSEAEVQAKSSPLTAVLNELLTDIDAYATGPDLASQPTGPHNAIESTSRNSLLAPSKSSQLQISPGNLSAKQAKKSERINAIPHLKTTVRNTRRFGVPSQHLDAPLVPPQRPLSLWSPPNPILYVTEAPESSPFPMTESPQDVSAVLEAGSAAIFPGHQGHTDATWNAHGLSLNLVNDPESEVLPTNPVRPLLDPVQRQDQPQLDSHPSVSKASSSQDHLAVSLERRGNGKATADTSKPTTLVNTTSTSVPDPFNDPRTSTEIPTSKHAVNGKEHADRASLHSHQRTMSARSTSLRTQLHDPYSNRELDIVQARIQLDAKLETTSHKLRNRFGKIKVDPLLENYIKDRDIAFVVDNGTTMGAHWQDVVFTLETLYLKLDGLDENGVDLIFTDRAKSACNKNELKKSSGRTLLVRSMYDAQPAAPDAIEERVRTNMKEVLSPIFQRYLTSRQNKRMTLIVLTDGVWEGSTTEEGVAEKIRDFYQSWHGKSRVVEDRWFSIQFVSFGDNATALRRLQVLDDDMAAIYKIPDFVDTEPWTGSVKKMITGSLSDEDDARSGGERSPPAKTPASPNDLGRNGTVKSSRFSTMFSGRKSQAGPS</sequence>
<dbReference type="InterPro" id="IPR002035">
    <property type="entry name" value="VWF_A"/>
</dbReference>
<organism evidence="12 13">
    <name type="scientific">Venturia effusa</name>
    <dbReference type="NCBI Taxonomy" id="50376"/>
    <lineage>
        <taxon>Eukaryota</taxon>
        <taxon>Fungi</taxon>
        <taxon>Dikarya</taxon>
        <taxon>Ascomycota</taxon>
        <taxon>Pezizomycotina</taxon>
        <taxon>Dothideomycetes</taxon>
        <taxon>Pleosporomycetidae</taxon>
        <taxon>Venturiales</taxon>
        <taxon>Venturiaceae</taxon>
        <taxon>Venturia</taxon>
    </lineage>
</organism>
<feature type="compositionally biased region" description="Polar residues" evidence="9">
    <location>
        <begin position="785"/>
        <end position="795"/>
    </location>
</feature>
<dbReference type="STRING" id="50376.A0A517LH08"/>
<feature type="compositionally biased region" description="Polar residues" evidence="9">
    <location>
        <begin position="534"/>
        <end position="564"/>
    </location>
</feature>
<dbReference type="SMART" id="SM00220">
    <property type="entry name" value="S_TKc"/>
    <property type="match status" value="1"/>
</dbReference>
<feature type="compositionally biased region" description="Polar residues" evidence="9">
    <location>
        <begin position="733"/>
        <end position="749"/>
    </location>
</feature>
<evidence type="ECO:0000256" key="3">
    <source>
        <dbReference type="ARBA" id="ARBA00022679"/>
    </source>
</evidence>
<keyword evidence="5" id="KW-0418">Kinase</keyword>
<comment type="catalytic activity">
    <reaction evidence="8">
        <text>L-seryl-[protein] + ATP = O-phospho-L-seryl-[protein] + ADP + H(+)</text>
        <dbReference type="Rhea" id="RHEA:17989"/>
        <dbReference type="Rhea" id="RHEA-COMP:9863"/>
        <dbReference type="Rhea" id="RHEA-COMP:11604"/>
        <dbReference type="ChEBI" id="CHEBI:15378"/>
        <dbReference type="ChEBI" id="CHEBI:29999"/>
        <dbReference type="ChEBI" id="CHEBI:30616"/>
        <dbReference type="ChEBI" id="CHEBI:83421"/>
        <dbReference type="ChEBI" id="CHEBI:456216"/>
        <dbReference type="EC" id="2.7.11.1"/>
    </reaction>
</comment>
<keyword evidence="3" id="KW-0808">Transferase</keyword>
<dbReference type="EMBL" id="CP042196">
    <property type="protein sequence ID" value="QDS74920.1"/>
    <property type="molecule type" value="Genomic_DNA"/>
</dbReference>
<reference evidence="12 13" key="1">
    <citation type="submission" date="2019-07" db="EMBL/GenBank/DDBJ databases">
        <title>Finished genome of Venturia effusa.</title>
        <authorList>
            <person name="Young C.A."/>
            <person name="Cox M.P."/>
            <person name="Ganley A.R.D."/>
            <person name="David W.J."/>
        </authorList>
    </citation>
    <scope>NUCLEOTIDE SEQUENCE [LARGE SCALE GENOMIC DNA]</scope>
    <source>
        <strain evidence="13">albino</strain>
    </source>
</reference>
<evidence type="ECO:0000259" key="11">
    <source>
        <dbReference type="PROSITE" id="PS50234"/>
    </source>
</evidence>
<keyword evidence="2" id="KW-0723">Serine/threonine-protein kinase</keyword>
<feature type="region of interest" description="Disordered" evidence="9">
    <location>
        <begin position="530"/>
        <end position="564"/>
    </location>
</feature>
<dbReference type="PANTHER" id="PTHR43671">
    <property type="entry name" value="SERINE/THREONINE-PROTEIN KINASE NEK"/>
    <property type="match status" value="1"/>
</dbReference>
<evidence type="ECO:0000256" key="4">
    <source>
        <dbReference type="ARBA" id="ARBA00022741"/>
    </source>
</evidence>
<dbReference type="GO" id="GO:0005524">
    <property type="term" value="F:ATP binding"/>
    <property type="evidence" value="ECO:0007669"/>
    <property type="project" value="UniProtKB-KW"/>
</dbReference>
<feature type="region of interest" description="Disordered" evidence="9">
    <location>
        <begin position="1046"/>
        <end position="1097"/>
    </location>
</feature>
<keyword evidence="6" id="KW-0067">ATP-binding</keyword>
<keyword evidence="13" id="KW-1185">Reference proteome</keyword>
<comment type="catalytic activity">
    <reaction evidence="7">
        <text>L-threonyl-[protein] + ATP = O-phospho-L-threonyl-[protein] + ADP + H(+)</text>
        <dbReference type="Rhea" id="RHEA:46608"/>
        <dbReference type="Rhea" id="RHEA-COMP:11060"/>
        <dbReference type="Rhea" id="RHEA-COMP:11605"/>
        <dbReference type="ChEBI" id="CHEBI:15378"/>
        <dbReference type="ChEBI" id="CHEBI:30013"/>
        <dbReference type="ChEBI" id="CHEBI:30616"/>
        <dbReference type="ChEBI" id="CHEBI:61977"/>
        <dbReference type="ChEBI" id="CHEBI:456216"/>
        <dbReference type="EC" id="2.7.11.1"/>
    </reaction>
</comment>
<dbReference type="AlphaFoldDB" id="A0A517LH08"/>
<feature type="compositionally biased region" description="Basic and acidic residues" evidence="9">
    <location>
        <begin position="770"/>
        <end position="779"/>
    </location>
</feature>
<dbReference type="PANTHER" id="PTHR43671:SF98">
    <property type="entry name" value="SERINE_THREONINE-PROTEIN KINASE NEK11"/>
    <property type="match status" value="1"/>
</dbReference>
<evidence type="ECO:0000256" key="2">
    <source>
        <dbReference type="ARBA" id="ARBA00022527"/>
    </source>
</evidence>
<evidence type="ECO:0000259" key="10">
    <source>
        <dbReference type="PROSITE" id="PS50011"/>
    </source>
</evidence>
<feature type="domain" description="VWFA" evidence="11">
    <location>
        <begin position="848"/>
        <end position="1047"/>
    </location>
</feature>
<dbReference type="InterPro" id="IPR011009">
    <property type="entry name" value="Kinase-like_dom_sf"/>
</dbReference>
<dbReference type="InterPro" id="IPR000719">
    <property type="entry name" value="Prot_kinase_dom"/>
</dbReference>
<keyword evidence="4" id="KW-0547">Nucleotide-binding</keyword>
<dbReference type="SUPFAM" id="SSF56112">
    <property type="entry name" value="Protein kinase-like (PK-like)"/>
    <property type="match status" value="1"/>
</dbReference>
<evidence type="ECO:0000256" key="8">
    <source>
        <dbReference type="ARBA" id="ARBA00048679"/>
    </source>
</evidence>
<dbReference type="GO" id="GO:0005634">
    <property type="term" value="C:nucleus"/>
    <property type="evidence" value="ECO:0007669"/>
    <property type="project" value="TreeGrafter"/>
</dbReference>
<dbReference type="GO" id="GO:0004674">
    <property type="term" value="F:protein serine/threonine kinase activity"/>
    <property type="evidence" value="ECO:0007669"/>
    <property type="project" value="UniProtKB-KW"/>
</dbReference>
<dbReference type="Gene3D" id="1.10.510.10">
    <property type="entry name" value="Transferase(Phosphotransferase) domain 1"/>
    <property type="match status" value="1"/>
</dbReference>
<evidence type="ECO:0000256" key="6">
    <source>
        <dbReference type="ARBA" id="ARBA00022840"/>
    </source>
</evidence>
<accession>A0A517LH08</accession>
<gene>
    <name evidence="12" type="ORF">FKW77_004200</name>
</gene>
<evidence type="ECO:0000256" key="7">
    <source>
        <dbReference type="ARBA" id="ARBA00047899"/>
    </source>
</evidence>
<name>A0A517LH08_9PEZI</name>
<dbReference type="PROSITE" id="PS50234">
    <property type="entry name" value="VWFA"/>
    <property type="match status" value="1"/>
</dbReference>
<proteinExistence type="predicted"/>
<evidence type="ECO:0000256" key="1">
    <source>
        <dbReference type="ARBA" id="ARBA00012513"/>
    </source>
</evidence>
<dbReference type="EC" id="2.7.11.1" evidence="1"/>
<dbReference type="OrthoDB" id="9992527at2759"/>
<feature type="compositionally biased region" description="Polar residues" evidence="9">
    <location>
        <begin position="1077"/>
        <end position="1097"/>
    </location>
</feature>
<protein>
    <recommendedName>
        <fullName evidence="1">non-specific serine/threonine protein kinase</fullName>
        <ecNumber evidence="1">2.7.11.1</ecNumber>
    </recommendedName>
</protein>
<evidence type="ECO:0000256" key="9">
    <source>
        <dbReference type="SAM" id="MobiDB-lite"/>
    </source>
</evidence>
<dbReference type="Proteomes" id="UP000316270">
    <property type="component" value="Chromosome 12"/>
</dbReference>
<dbReference type="InterPro" id="IPR050660">
    <property type="entry name" value="NEK_Ser/Thr_kinase"/>
</dbReference>
<dbReference type="PROSITE" id="PS50011">
    <property type="entry name" value="PROTEIN_KINASE_DOM"/>
    <property type="match status" value="1"/>
</dbReference>
<dbReference type="Pfam" id="PF00069">
    <property type="entry name" value="Pkinase"/>
    <property type="match status" value="1"/>
</dbReference>
<feature type="region of interest" description="Disordered" evidence="9">
    <location>
        <begin position="677"/>
        <end position="795"/>
    </location>
</feature>
<feature type="compositionally biased region" description="Polar residues" evidence="9">
    <location>
        <begin position="697"/>
        <end position="717"/>
    </location>
</feature>
<evidence type="ECO:0000313" key="12">
    <source>
        <dbReference type="EMBL" id="QDS74920.1"/>
    </source>
</evidence>
<feature type="domain" description="Protein kinase" evidence="10">
    <location>
        <begin position="156"/>
        <end position="498"/>
    </location>
</feature>
<evidence type="ECO:0000313" key="13">
    <source>
        <dbReference type="Proteomes" id="UP000316270"/>
    </source>
</evidence>